<evidence type="ECO:0000256" key="5">
    <source>
        <dbReference type="ARBA" id="ARBA00022679"/>
    </source>
</evidence>
<comment type="similarity">
    <text evidence="2">Belongs to the type-I restriction system S methylase family.</text>
</comment>
<reference evidence="13 14" key="1">
    <citation type="journal article" date="2016" name="Nat. Commun.">
        <title>Thousands of microbial genomes shed light on interconnected biogeochemical processes in an aquifer system.</title>
        <authorList>
            <person name="Anantharaman K."/>
            <person name="Brown C.T."/>
            <person name="Hug L.A."/>
            <person name="Sharon I."/>
            <person name="Castelle C.J."/>
            <person name="Probst A.J."/>
            <person name="Thomas B.C."/>
            <person name="Singh A."/>
            <person name="Wilkins M.J."/>
            <person name="Karaoz U."/>
            <person name="Brodie E.L."/>
            <person name="Williams K.H."/>
            <person name="Hubbard S.S."/>
            <person name="Banfield J.F."/>
        </authorList>
    </citation>
    <scope>NUCLEOTIDE SEQUENCE [LARGE SCALE GENOMIC DNA]</scope>
</reference>
<evidence type="ECO:0000313" key="13">
    <source>
        <dbReference type="EMBL" id="OGY52089.1"/>
    </source>
</evidence>
<keyword evidence="5" id="KW-0808">Transferase</keyword>
<dbReference type="InterPro" id="IPR000055">
    <property type="entry name" value="Restrct_endonuc_typeI_TRD"/>
</dbReference>
<feature type="coiled-coil region" evidence="10">
    <location>
        <begin position="585"/>
        <end position="612"/>
    </location>
</feature>
<evidence type="ECO:0000259" key="11">
    <source>
        <dbReference type="Pfam" id="PF01420"/>
    </source>
</evidence>
<dbReference type="GO" id="GO:0008170">
    <property type="term" value="F:N-methyltransferase activity"/>
    <property type="evidence" value="ECO:0007669"/>
    <property type="project" value="InterPro"/>
</dbReference>
<dbReference type="GO" id="GO:0009307">
    <property type="term" value="P:DNA restriction-modification system"/>
    <property type="evidence" value="ECO:0007669"/>
    <property type="project" value="UniProtKB-KW"/>
</dbReference>
<evidence type="ECO:0000256" key="2">
    <source>
        <dbReference type="ARBA" id="ARBA00010923"/>
    </source>
</evidence>
<evidence type="ECO:0000256" key="3">
    <source>
        <dbReference type="ARBA" id="ARBA00011900"/>
    </source>
</evidence>
<dbReference type="Gene3D" id="1.20.1260.30">
    <property type="match status" value="1"/>
</dbReference>
<evidence type="ECO:0000256" key="6">
    <source>
        <dbReference type="ARBA" id="ARBA00022691"/>
    </source>
</evidence>
<evidence type="ECO:0000259" key="12">
    <source>
        <dbReference type="Pfam" id="PF02384"/>
    </source>
</evidence>
<dbReference type="SUPFAM" id="SSF53335">
    <property type="entry name" value="S-adenosyl-L-methionine-dependent methyltransferases"/>
    <property type="match status" value="1"/>
</dbReference>
<dbReference type="Gene3D" id="3.90.220.20">
    <property type="entry name" value="DNA methylase specificity domains"/>
    <property type="match status" value="1"/>
</dbReference>
<comment type="similarity">
    <text evidence="1">Belongs to the N(4)/N(6)-methyltransferase family.</text>
</comment>
<evidence type="ECO:0000313" key="14">
    <source>
        <dbReference type="Proteomes" id="UP000177376"/>
    </source>
</evidence>
<dbReference type="InterPro" id="IPR051537">
    <property type="entry name" value="DNA_Adenine_Mtase"/>
</dbReference>
<keyword evidence="8" id="KW-0238">DNA-binding</keyword>
<name>A0A1G1YIH0_9BACT</name>
<gene>
    <name evidence="13" type="ORF">A3A02_00780</name>
</gene>
<keyword evidence="4" id="KW-0489">Methyltransferase</keyword>
<protein>
    <recommendedName>
        <fullName evidence="3">site-specific DNA-methyltransferase (adenine-specific)</fullName>
        <ecNumber evidence="3">2.1.1.72</ecNumber>
    </recommendedName>
</protein>
<keyword evidence="6" id="KW-0949">S-adenosyl-L-methionine</keyword>
<dbReference type="Proteomes" id="UP000177376">
    <property type="component" value="Unassembled WGS sequence"/>
</dbReference>
<dbReference type="GO" id="GO:0003677">
    <property type="term" value="F:DNA binding"/>
    <property type="evidence" value="ECO:0007669"/>
    <property type="project" value="UniProtKB-KW"/>
</dbReference>
<organism evidence="13 14">
    <name type="scientific">Candidatus Buchananbacteria bacterium RIFCSPLOWO2_01_FULL_39_33</name>
    <dbReference type="NCBI Taxonomy" id="1797543"/>
    <lineage>
        <taxon>Bacteria</taxon>
        <taxon>Candidatus Buchananiibacteriota</taxon>
    </lineage>
</organism>
<dbReference type="InterPro" id="IPR044946">
    <property type="entry name" value="Restrct_endonuc_typeI_TRD_sf"/>
</dbReference>
<dbReference type="EMBL" id="MHIM01000026">
    <property type="protein sequence ID" value="OGY52089.1"/>
    <property type="molecule type" value="Genomic_DNA"/>
</dbReference>
<sequence length="618" mass="70415">MLDQTTKRKLDSARQILVGKVPDPKAQVEQITTALVYKFMDDMDKESEELGGKAKFFANGFSQYSWTKLLDSKLSGQERLDLYVQAITNMSKNPHIPQLFRDIFKGAFLPYNDARTLSLFLKEINEFNYEHSENLGNAFEYLLSILGSQGDAGQFRTPRHIIDFMVDVVDPKKNETILDPACGTAGFLISAYKHILKQNKEKALTPDEKLKLMNNLAGYDISPDMVKLALVNMYLHGFPEPKIHEYDTLTSEKRWDETFDVILANPPFMTPSGGIVPHKRFSVQSGKAEALFVDYILEHLNIHGKGGVVIPEGILENYTKDFAKIRKMLVENGLYAIVSLPVGTFNPYSGSIKTSIVFFDKKIKSDYILHFQVEHDGFDLGRNRNAIKENDLPEVKNVIVGLRDNKKQLVSDKVFYFKKSDVLNSDGISLNKIFYQKSKANDNFKLIELGKLFDIEKGSLQSQKNIAGQYTFITASEEWKTHNEYSHESEAIIFAMGASGSLGRTHYINGKFIASDLCFILTPSKEYKGKIDLNYYNNYFVLMREEIIRALARGAAKKAINQRNFKQYKVPCPEYSVQLEIMDKVNKLNIEIKNREDEKEILQNSISDLKGKIKNLIL</sequence>
<comment type="catalytic activity">
    <reaction evidence="9">
        <text>a 2'-deoxyadenosine in DNA + S-adenosyl-L-methionine = an N(6)-methyl-2'-deoxyadenosine in DNA + S-adenosyl-L-homocysteine + H(+)</text>
        <dbReference type="Rhea" id="RHEA:15197"/>
        <dbReference type="Rhea" id="RHEA-COMP:12418"/>
        <dbReference type="Rhea" id="RHEA-COMP:12419"/>
        <dbReference type="ChEBI" id="CHEBI:15378"/>
        <dbReference type="ChEBI" id="CHEBI:57856"/>
        <dbReference type="ChEBI" id="CHEBI:59789"/>
        <dbReference type="ChEBI" id="CHEBI:90615"/>
        <dbReference type="ChEBI" id="CHEBI:90616"/>
        <dbReference type="EC" id="2.1.1.72"/>
    </reaction>
</comment>
<evidence type="ECO:0000256" key="8">
    <source>
        <dbReference type="ARBA" id="ARBA00023125"/>
    </source>
</evidence>
<dbReference type="PANTHER" id="PTHR42933:SF3">
    <property type="entry name" value="TYPE I RESTRICTION ENZYME MJAVIII METHYLASE SUBUNIT"/>
    <property type="match status" value="1"/>
</dbReference>
<dbReference type="Gene3D" id="3.40.50.150">
    <property type="entry name" value="Vaccinia Virus protein VP39"/>
    <property type="match status" value="1"/>
</dbReference>
<dbReference type="InterPro" id="IPR003356">
    <property type="entry name" value="DNA_methylase_A-5"/>
</dbReference>
<dbReference type="PANTHER" id="PTHR42933">
    <property type="entry name" value="SLR6095 PROTEIN"/>
    <property type="match status" value="1"/>
</dbReference>
<feature type="domain" description="DNA methylase adenine-specific" evidence="12">
    <location>
        <begin position="133"/>
        <end position="406"/>
    </location>
</feature>
<keyword evidence="10" id="KW-0175">Coiled coil</keyword>
<accession>A0A1G1YIH0</accession>
<dbReference type="Pfam" id="PF01420">
    <property type="entry name" value="Methylase_S"/>
    <property type="match status" value="1"/>
</dbReference>
<evidence type="ECO:0000256" key="4">
    <source>
        <dbReference type="ARBA" id="ARBA00022603"/>
    </source>
</evidence>
<dbReference type="InterPro" id="IPR029063">
    <property type="entry name" value="SAM-dependent_MTases_sf"/>
</dbReference>
<dbReference type="InterPro" id="IPR002052">
    <property type="entry name" value="DNA_methylase_N6_adenine_CS"/>
</dbReference>
<dbReference type="EC" id="2.1.1.72" evidence="3"/>
<dbReference type="InterPro" id="IPR038333">
    <property type="entry name" value="T1MK-like_N_sf"/>
</dbReference>
<dbReference type="PRINTS" id="PR00507">
    <property type="entry name" value="N12N6MTFRASE"/>
</dbReference>
<dbReference type="AlphaFoldDB" id="A0A1G1YIH0"/>
<evidence type="ECO:0000256" key="9">
    <source>
        <dbReference type="ARBA" id="ARBA00047942"/>
    </source>
</evidence>
<dbReference type="Pfam" id="PF02384">
    <property type="entry name" value="N6_Mtase"/>
    <property type="match status" value="1"/>
</dbReference>
<proteinExistence type="inferred from homology"/>
<keyword evidence="7" id="KW-0680">Restriction system</keyword>
<dbReference type="PROSITE" id="PS00092">
    <property type="entry name" value="N6_MTASE"/>
    <property type="match status" value="1"/>
</dbReference>
<evidence type="ECO:0000256" key="7">
    <source>
        <dbReference type="ARBA" id="ARBA00022747"/>
    </source>
</evidence>
<dbReference type="GO" id="GO:0009007">
    <property type="term" value="F:site-specific DNA-methyltransferase (adenine-specific) activity"/>
    <property type="evidence" value="ECO:0007669"/>
    <property type="project" value="UniProtKB-EC"/>
</dbReference>
<dbReference type="GO" id="GO:0032259">
    <property type="term" value="P:methylation"/>
    <property type="evidence" value="ECO:0007669"/>
    <property type="project" value="UniProtKB-KW"/>
</dbReference>
<dbReference type="CDD" id="cd02440">
    <property type="entry name" value="AdoMet_MTases"/>
    <property type="match status" value="1"/>
</dbReference>
<evidence type="ECO:0000256" key="10">
    <source>
        <dbReference type="SAM" id="Coils"/>
    </source>
</evidence>
<comment type="caution">
    <text evidence="13">The sequence shown here is derived from an EMBL/GenBank/DDBJ whole genome shotgun (WGS) entry which is preliminary data.</text>
</comment>
<feature type="domain" description="Type I restriction modification DNA specificity" evidence="11">
    <location>
        <begin position="442"/>
        <end position="599"/>
    </location>
</feature>
<dbReference type="SUPFAM" id="SSF116734">
    <property type="entry name" value="DNA methylase specificity domain"/>
    <property type="match status" value="1"/>
</dbReference>
<evidence type="ECO:0000256" key="1">
    <source>
        <dbReference type="ARBA" id="ARBA00006594"/>
    </source>
</evidence>